<dbReference type="Pfam" id="PF04030">
    <property type="entry name" value="ALO"/>
    <property type="match status" value="1"/>
</dbReference>
<dbReference type="Gene3D" id="1.10.45.10">
    <property type="entry name" value="Vanillyl-alcohol Oxidase, Chain A, domain 4"/>
    <property type="match status" value="1"/>
</dbReference>
<accession>A0A4P6FI07</accession>
<evidence type="ECO:0000313" key="4">
    <source>
        <dbReference type="Proteomes" id="UP000291259"/>
    </source>
</evidence>
<reference evidence="3 4" key="1">
    <citation type="submission" date="2019-01" db="EMBL/GenBank/DDBJ databases">
        <title>Genome sequencing of strain FW100M-8.</title>
        <authorList>
            <person name="Heo J."/>
            <person name="Kim S.-J."/>
            <person name="Kim J.-S."/>
            <person name="Hong S.-B."/>
            <person name="Kwon S.-W."/>
        </authorList>
    </citation>
    <scope>NUCLEOTIDE SEQUENCE [LARGE SCALE GENOMIC DNA]</scope>
    <source>
        <strain evidence="3 4">FW100M-8</strain>
    </source>
</reference>
<name>A0A4P6FI07_9MICO</name>
<dbReference type="KEGG" id="agf:ET445_16960"/>
<dbReference type="InterPro" id="IPR006094">
    <property type="entry name" value="Oxid_FAD_bind_N"/>
</dbReference>
<protein>
    <submittedName>
        <fullName evidence="3">FAD-binding protein</fullName>
    </submittedName>
</protein>
<evidence type="ECO:0000256" key="1">
    <source>
        <dbReference type="ARBA" id="ARBA00023002"/>
    </source>
</evidence>
<dbReference type="Gene3D" id="3.30.70.2530">
    <property type="match status" value="1"/>
</dbReference>
<dbReference type="InterPro" id="IPR016167">
    <property type="entry name" value="FAD-bd_PCMH_sub1"/>
</dbReference>
<sequence length="559" mass="59058">MTYADEPVEIRLLADHASSPIWIGFDPVPFEHTRLSPELVADLAAWAAQVEAWALADAPGGADALESLESLAGRSAGLAQRLAAEVGNGFEVHTRDGEVDARYRSRGVATNRAAADALRAVAGGGTPAPAGASASTVPGEARNWAGNLRYRAARIVRPTSVAELQAVLAEGGPVRVLGTRHTFNDLADTDGVLIETSGLPVVVDAGSAPGAVRISGSPRYGDLAPLLQAKGLALANLASLPHISVAGATATGTHGSGDGLGSLSTAVRSLAFVGADGQPRFVQRGDADFAGSVVHLGALGVVAALELDVEPTYDVAQTVYDGPRWDAILEDLDAVTSLGTSVSVFTTWQSSDVADQLWVKRRTDVPWPGGALQLDAVAARLAARPAPAPRHPIMGVDAAACTPQLGEPGPWFARLPHFRLEFTPSAGDELQSEYLVPRADAVAAIEAVRRLAPRIAPLLLVTEVRTVRADDLWLSPAYGVDAVALHFTWKLDEPAVRAFLPDLEAALPSTARPHWGKVFTLPGDEVRRRYPRFDDFAALRARVDPDRRFVNPYLERLGL</sequence>
<dbReference type="Gene3D" id="3.30.465.10">
    <property type="match status" value="1"/>
</dbReference>
<dbReference type="PANTHER" id="PTHR43762:SF1">
    <property type="entry name" value="D-ARABINONO-1,4-LACTONE OXIDASE"/>
    <property type="match status" value="1"/>
</dbReference>
<dbReference type="SUPFAM" id="SSF56176">
    <property type="entry name" value="FAD-binding/transporter-associated domain-like"/>
    <property type="match status" value="1"/>
</dbReference>
<dbReference type="InterPro" id="IPR016166">
    <property type="entry name" value="FAD-bd_PCMH"/>
</dbReference>
<dbReference type="Pfam" id="PF01565">
    <property type="entry name" value="FAD_binding_4"/>
    <property type="match status" value="1"/>
</dbReference>
<dbReference type="Gene3D" id="3.30.43.10">
    <property type="entry name" value="Uridine Diphospho-n-acetylenolpyruvylglucosamine Reductase, domain 2"/>
    <property type="match status" value="1"/>
</dbReference>
<evidence type="ECO:0000313" key="3">
    <source>
        <dbReference type="EMBL" id="QAY74773.1"/>
    </source>
</evidence>
<dbReference type="GO" id="GO:0071949">
    <property type="term" value="F:FAD binding"/>
    <property type="evidence" value="ECO:0007669"/>
    <property type="project" value="InterPro"/>
</dbReference>
<dbReference type="EMBL" id="CP035491">
    <property type="protein sequence ID" value="QAY74773.1"/>
    <property type="molecule type" value="Genomic_DNA"/>
</dbReference>
<dbReference type="PROSITE" id="PS51387">
    <property type="entry name" value="FAD_PCMH"/>
    <property type="match status" value="1"/>
</dbReference>
<dbReference type="InterPro" id="IPR007173">
    <property type="entry name" value="ALO_C"/>
</dbReference>
<dbReference type="AlphaFoldDB" id="A0A4P6FI07"/>
<dbReference type="OrthoDB" id="9800184at2"/>
<dbReference type="PANTHER" id="PTHR43762">
    <property type="entry name" value="L-GULONOLACTONE OXIDASE"/>
    <property type="match status" value="1"/>
</dbReference>
<dbReference type="GO" id="GO:0016020">
    <property type="term" value="C:membrane"/>
    <property type="evidence" value="ECO:0007669"/>
    <property type="project" value="InterPro"/>
</dbReference>
<evidence type="ECO:0000259" key="2">
    <source>
        <dbReference type="PROSITE" id="PS51387"/>
    </source>
</evidence>
<organism evidence="3 4">
    <name type="scientific">Agromyces protaetiae</name>
    <dbReference type="NCBI Taxonomy" id="2509455"/>
    <lineage>
        <taxon>Bacteria</taxon>
        <taxon>Bacillati</taxon>
        <taxon>Actinomycetota</taxon>
        <taxon>Actinomycetes</taxon>
        <taxon>Micrococcales</taxon>
        <taxon>Microbacteriaceae</taxon>
        <taxon>Agromyces</taxon>
    </lineage>
</organism>
<dbReference type="GO" id="GO:0080049">
    <property type="term" value="F:L-gulono-1,4-lactone dehydrogenase activity"/>
    <property type="evidence" value="ECO:0007669"/>
    <property type="project" value="TreeGrafter"/>
</dbReference>
<dbReference type="GO" id="GO:0003885">
    <property type="term" value="F:D-arabinono-1,4-lactone oxidase activity"/>
    <property type="evidence" value="ECO:0007669"/>
    <property type="project" value="InterPro"/>
</dbReference>
<dbReference type="InterPro" id="IPR036318">
    <property type="entry name" value="FAD-bd_PCMH-like_sf"/>
</dbReference>
<dbReference type="InterPro" id="IPR010031">
    <property type="entry name" value="FAD_lactone_oxidase-like"/>
</dbReference>
<feature type="domain" description="FAD-binding PCMH-type" evidence="2">
    <location>
        <begin position="148"/>
        <end position="312"/>
    </location>
</feature>
<dbReference type="Gene3D" id="3.30.70.2520">
    <property type="match status" value="1"/>
</dbReference>
<keyword evidence="4" id="KW-1185">Reference proteome</keyword>
<dbReference type="Proteomes" id="UP000291259">
    <property type="component" value="Chromosome"/>
</dbReference>
<dbReference type="InterPro" id="IPR016171">
    <property type="entry name" value="Vanillyl_alc_oxidase_C-sub2"/>
</dbReference>
<keyword evidence="1" id="KW-0560">Oxidoreductase</keyword>
<gene>
    <name evidence="3" type="ORF">ET445_16960</name>
</gene>
<proteinExistence type="predicted"/>
<dbReference type="InterPro" id="IPR016169">
    <property type="entry name" value="FAD-bd_PCMH_sub2"/>
</dbReference>